<dbReference type="Pfam" id="PF20499">
    <property type="entry name" value="DUF6729"/>
    <property type="match status" value="1"/>
</dbReference>
<evidence type="ECO:0000313" key="3">
    <source>
        <dbReference type="EMBL" id="KAJ7391255.1"/>
    </source>
</evidence>
<proteinExistence type="predicted"/>
<gene>
    <name evidence="3" type="ORF">OS493_019386</name>
</gene>
<feature type="compositionally biased region" description="Polar residues" evidence="1">
    <location>
        <begin position="38"/>
        <end position="48"/>
    </location>
</feature>
<feature type="region of interest" description="Disordered" evidence="1">
    <location>
        <begin position="201"/>
        <end position="259"/>
    </location>
</feature>
<dbReference type="PANTHER" id="PTHR24401">
    <property type="entry name" value="SI:CH211-243P7.3-RELATED"/>
    <property type="match status" value="1"/>
</dbReference>
<organism evidence="3 4">
    <name type="scientific">Desmophyllum pertusum</name>
    <dbReference type="NCBI Taxonomy" id="174260"/>
    <lineage>
        <taxon>Eukaryota</taxon>
        <taxon>Metazoa</taxon>
        <taxon>Cnidaria</taxon>
        <taxon>Anthozoa</taxon>
        <taxon>Hexacorallia</taxon>
        <taxon>Scleractinia</taxon>
        <taxon>Caryophylliina</taxon>
        <taxon>Caryophylliidae</taxon>
        <taxon>Desmophyllum</taxon>
    </lineage>
</organism>
<feature type="compositionally biased region" description="Polar residues" evidence="1">
    <location>
        <begin position="276"/>
        <end position="302"/>
    </location>
</feature>
<dbReference type="OrthoDB" id="5989392at2759"/>
<dbReference type="InterPro" id="IPR046616">
    <property type="entry name" value="DUF6729"/>
</dbReference>
<feature type="region of interest" description="Disordered" evidence="1">
    <location>
        <begin position="145"/>
        <end position="167"/>
    </location>
</feature>
<sequence length="419" mass="46130">MSRPVFRRLPNGELVLDYSESAKKLKAVVNRSKKDKSSGNSQPQQSLTPDEVRKQAITAVRSRGGDVSNQTEVLSEYVLQFGAFRGQTFKWMIENALGYTGWLVDSMRSETSNSSALSQNKASLKAYAQLFPECKEVIAKKREQRMNKAKEQHTSTTATPSRPSTMGVTAAGRVRSSTAVAVASLLQRNASPHRISAAISRTLANSKRSSTPNIPATRPPKLATAQVPAVRNLAPAVRNLAPRATSRTPRQSPDSSDDEICSIADKVEEEIGISRAGSSCSNTSQPSALPTASQQSHTHSIQPQEVLLPPGWKHTLPKADHAWVSKALFKVNTGTGKPELDTARIDKIWWYPPQSALICTQTPSPDRYFAEPLLLWMPRKLWRVKLHCPHTGCNQKELTSAGLYPHTRQVLDIDGYYNP</sequence>
<evidence type="ECO:0000259" key="2">
    <source>
        <dbReference type="Pfam" id="PF20499"/>
    </source>
</evidence>
<dbReference type="PANTHER" id="PTHR24401:SF29">
    <property type="entry name" value="SI:CH211-243P7.3-RELATED"/>
    <property type="match status" value="1"/>
</dbReference>
<comment type="caution">
    <text evidence="3">The sequence shown here is derived from an EMBL/GenBank/DDBJ whole genome shotgun (WGS) entry which is preliminary data.</text>
</comment>
<accession>A0A9X0A1F3</accession>
<reference evidence="3" key="1">
    <citation type="submission" date="2023-01" db="EMBL/GenBank/DDBJ databases">
        <title>Genome assembly of the deep-sea coral Lophelia pertusa.</title>
        <authorList>
            <person name="Herrera S."/>
            <person name="Cordes E."/>
        </authorList>
    </citation>
    <scope>NUCLEOTIDE SEQUENCE</scope>
    <source>
        <strain evidence="3">USNM1676648</strain>
        <tissue evidence="3">Polyp</tissue>
    </source>
</reference>
<name>A0A9X0A1F3_9CNID</name>
<feature type="compositionally biased region" description="Low complexity" evidence="1">
    <location>
        <begin position="154"/>
        <end position="165"/>
    </location>
</feature>
<feature type="compositionally biased region" description="Polar residues" evidence="1">
    <location>
        <begin position="202"/>
        <end position="214"/>
    </location>
</feature>
<evidence type="ECO:0000313" key="4">
    <source>
        <dbReference type="Proteomes" id="UP001163046"/>
    </source>
</evidence>
<feature type="region of interest" description="Disordered" evidence="1">
    <location>
        <begin position="275"/>
        <end position="302"/>
    </location>
</feature>
<dbReference type="AlphaFoldDB" id="A0A9X0A1F3"/>
<feature type="compositionally biased region" description="Polar residues" evidence="1">
    <location>
        <begin position="245"/>
        <end position="254"/>
    </location>
</feature>
<keyword evidence="4" id="KW-1185">Reference proteome</keyword>
<dbReference type="EMBL" id="MU825407">
    <property type="protein sequence ID" value="KAJ7391255.1"/>
    <property type="molecule type" value="Genomic_DNA"/>
</dbReference>
<feature type="domain" description="DUF6729" evidence="2">
    <location>
        <begin position="312"/>
        <end position="418"/>
    </location>
</feature>
<protein>
    <recommendedName>
        <fullName evidence="2">DUF6729 domain-containing protein</fullName>
    </recommendedName>
</protein>
<evidence type="ECO:0000256" key="1">
    <source>
        <dbReference type="SAM" id="MobiDB-lite"/>
    </source>
</evidence>
<feature type="region of interest" description="Disordered" evidence="1">
    <location>
        <begin position="28"/>
        <end position="51"/>
    </location>
</feature>
<dbReference type="Proteomes" id="UP001163046">
    <property type="component" value="Unassembled WGS sequence"/>
</dbReference>